<proteinExistence type="inferred from homology"/>
<comment type="caution">
    <text evidence="4">The sequence shown here is derived from an EMBL/GenBank/DDBJ whole genome shotgun (WGS) entry which is preliminary data.</text>
</comment>
<sequence length="116" mass="13162">MDVFYRGLRQLSLCKSFDTLFTFGPIMVTPDEIDDILKLKVRTMYNGEIYAEDYVENMTFKPDYLISYFSKMLRWLPGDILSTGTPKGVIVEDGSMAGVEIDGFAPAKCPVKNKSR</sequence>
<dbReference type="Gene3D" id="3.90.850.10">
    <property type="entry name" value="Fumarylacetoacetase-like, C-terminal domain"/>
    <property type="match status" value="1"/>
</dbReference>
<evidence type="ECO:0000313" key="4">
    <source>
        <dbReference type="EMBL" id="MPN48685.1"/>
    </source>
</evidence>
<comment type="similarity">
    <text evidence="1">Belongs to the FAH family.</text>
</comment>
<evidence type="ECO:0000256" key="1">
    <source>
        <dbReference type="ARBA" id="ARBA00010211"/>
    </source>
</evidence>
<feature type="domain" description="Fumarylacetoacetase-like C-terminal" evidence="3">
    <location>
        <begin position="10"/>
        <end position="111"/>
    </location>
</feature>
<dbReference type="InterPro" id="IPR011234">
    <property type="entry name" value="Fumarylacetoacetase-like_C"/>
</dbReference>
<dbReference type="GO" id="GO:0044281">
    <property type="term" value="P:small molecule metabolic process"/>
    <property type="evidence" value="ECO:0007669"/>
    <property type="project" value="UniProtKB-ARBA"/>
</dbReference>
<gene>
    <name evidence="4" type="ORF">SDC9_196297</name>
</gene>
<dbReference type="Pfam" id="PF01557">
    <property type="entry name" value="FAA_hydrolase"/>
    <property type="match status" value="1"/>
</dbReference>
<keyword evidence="2" id="KW-0479">Metal-binding</keyword>
<dbReference type="AlphaFoldDB" id="A0A645IBN8"/>
<organism evidence="4">
    <name type="scientific">bioreactor metagenome</name>
    <dbReference type="NCBI Taxonomy" id="1076179"/>
    <lineage>
        <taxon>unclassified sequences</taxon>
        <taxon>metagenomes</taxon>
        <taxon>ecological metagenomes</taxon>
    </lineage>
</organism>
<dbReference type="InterPro" id="IPR036663">
    <property type="entry name" value="Fumarylacetoacetase_C_sf"/>
</dbReference>
<dbReference type="GO" id="GO:0003824">
    <property type="term" value="F:catalytic activity"/>
    <property type="evidence" value="ECO:0007669"/>
    <property type="project" value="InterPro"/>
</dbReference>
<evidence type="ECO:0000259" key="3">
    <source>
        <dbReference type="Pfam" id="PF01557"/>
    </source>
</evidence>
<dbReference type="PANTHER" id="PTHR42796:SF4">
    <property type="entry name" value="FUMARYLACETOACETATE HYDROLASE DOMAIN-CONTAINING PROTEIN 2A"/>
    <property type="match status" value="1"/>
</dbReference>
<dbReference type="GO" id="GO:0046872">
    <property type="term" value="F:metal ion binding"/>
    <property type="evidence" value="ECO:0007669"/>
    <property type="project" value="UniProtKB-KW"/>
</dbReference>
<dbReference type="SUPFAM" id="SSF56529">
    <property type="entry name" value="FAH"/>
    <property type="match status" value="1"/>
</dbReference>
<dbReference type="EMBL" id="VSSQ01111225">
    <property type="protein sequence ID" value="MPN48685.1"/>
    <property type="molecule type" value="Genomic_DNA"/>
</dbReference>
<reference evidence="4" key="1">
    <citation type="submission" date="2019-08" db="EMBL/GenBank/DDBJ databases">
        <authorList>
            <person name="Kucharzyk K."/>
            <person name="Murdoch R.W."/>
            <person name="Higgins S."/>
            <person name="Loffler F."/>
        </authorList>
    </citation>
    <scope>NUCLEOTIDE SEQUENCE</scope>
</reference>
<evidence type="ECO:0000256" key="2">
    <source>
        <dbReference type="ARBA" id="ARBA00022723"/>
    </source>
</evidence>
<name>A0A645IBN8_9ZZZZ</name>
<dbReference type="PANTHER" id="PTHR42796">
    <property type="entry name" value="FUMARYLACETOACETATE HYDROLASE DOMAIN-CONTAINING PROTEIN 2A-RELATED"/>
    <property type="match status" value="1"/>
</dbReference>
<protein>
    <recommendedName>
        <fullName evidence="3">Fumarylacetoacetase-like C-terminal domain-containing protein</fullName>
    </recommendedName>
</protein>
<dbReference type="InterPro" id="IPR051121">
    <property type="entry name" value="FAH"/>
</dbReference>
<accession>A0A645IBN8</accession>